<comment type="caution">
    <text evidence="2">The sequence shown here is derived from an EMBL/GenBank/DDBJ whole genome shotgun (WGS) entry which is preliminary data.</text>
</comment>
<proteinExistence type="predicted"/>
<accession>A0A392MEI5</accession>
<protein>
    <submittedName>
        <fullName evidence="2">Uncharacterized protein</fullName>
    </submittedName>
</protein>
<organism evidence="2 3">
    <name type="scientific">Trifolium medium</name>
    <dbReference type="NCBI Taxonomy" id="97028"/>
    <lineage>
        <taxon>Eukaryota</taxon>
        <taxon>Viridiplantae</taxon>
        <taxon>Streptophyta</taxon>
        <taxon>Embryophyta</taxon>
        <taxon>Tracheophyta</taxon>
        <taxon>Spermatophyta</taxon>
        <taxon>Magnoliopsida</taxon>
        <taxon>eudicotyledons</taxon>
        <taxon>Gunneridae</taxon>
        <taxon>Pentapetalae</taxon>
        <taxon>rosids</taxon>
        <taxon>fabids</taxon>
        <taxon>Fabales</taxon>
        <taxon>Fabaceae</taxon>
        <taxon>Papilionoideae</taxon>
        <taxon>50 kb inversion clade</taxon>
        <taxon>NPAAA clade</taxon>
        <taxon>Hologalegina</taxon>
        <taxon>IRL clade</taxon>
        <taxon>Trifolieae</taxon>
        <taxon>Trifolium</taxon>
    </lineage>
</organism>
<evidence type="ECO:0000313" key="3">
    <source>
        <dbReference type="Proteomes" id="UP000265520"/>
    </source>
</evidence>
<dbReference type="Proteomes" id="UP000265520">
    <property type="component" value="Unassembled WGS sequence"/>
</dbReference>
<dbReference type="AlphaFoldDB" id="A0A392MEI5"/>
<name>A0A392MEI5_9FABA</name>
<dbReference type="EMBL" id="LXQA010008043">
    <property type="protein sequence ID" value="MCH85178.1"/>
    <property type="molecule type" value="Genomic_DNA"/>
</dbReference>
<reference evidence="2 3" key="1">
    <citation type="journal article" date="2018" name="Front. Plant Sci.">
        <title>Red Clover (Trifolium pratense) and Zigzag Clover (T. medium) - A Picture of Genomic Similarities and Differences.</title>
        <authorList>
            <person name="Dluhosova J."/>
            <person name="Istvanek J."/>
            <person name="Nedelnik J."/>
            <person name="Repkova J."/>
        </authorList>
    </citation>
    <scope>NUCLEOTIDE SEQUENCE [LARGE SCALE GENOMIC DNA]</scope>
    <source>
        <strain evidence="3">cv. 10/8</strain>
        <tissue evidence="2">Leaf</tissue>
    </source>
</reference>
<feature type="region of interest" description="Disordered" evidence="1">
    <location>
        <begin position="30"/>
        <end position="53"/>
    </location>
</feature>
<evidence type="ECO:0000256" key="1">
    <source>
        <dbReference type="SAM" id="MobiDB-lite"/>
    </source>
</evidence>
<keyword evidence="3" id="KW-1185">Reference proteome</keyword>
<evidence type="ECO:0000313" key="2">
    <source>
        <dbReference type="EMBL" id="MCH85178.1"/>
    </source>
</evidence>
<sequence length="67" mass="7939">MDLEIVEDSMDEQDDQEYLDNGLDLNIPAENGLDLNKFPDSEDDSSDEKEHKEEIRKMHKIYLSKFY</sequence>
<gene>
    <name evidence="2" type="ORF">A2U01_0006022</name>
</gene>